<feature type="transmembrane region" description="Helical" evidence="1">
    <location>
        <begin position="56"/>
        <end position="75"/>
    </location>
</feature>
<dbReference type="EMBL" id="MN740800">
    <property type="protein sequence ID" value="QHU12442.1"/>
    <property type="molecule type" value="Genomic_DNA"/>
</dbReference>
<feature type="transmembrane region" description="Helical" evidence="1">
    <location>
        <begin position="95"/>
        <end position="112"/>
    </location>
</feature>
<accession>A0A6C0K323</accession>
<reference evidence="2" key="1">
    <citation type="journal article" date="2020" name="Nature">
        <title>Giant virus diversity and host interactions through global metagenomics.</title>
        <authorList>
            <person name="Schulz F."/>
            <person name="Roux S."/>
            <person name="Paez-Espino D."/>
            <person name="Jungbluth S."/>
            <person name="Walsh D.A."/>
            <person name="Denef V.J."/>
            <person name="McMahon K.D."/>
            <person name="Konstantinidis K.T."/>
            <person name="Eloe-Fadrosh E.A."/>
            <person name="Kyrpides N.C."/>
            <person name="Woyke T."/>
        </authorList>
    </citation>
    <scope>NUCLEOTIDE SEQUENCE</scope>
    <source>
        <strain evidence="2">GVMAG-S-1101171-110</strain>
    </source>
</reference>
<protein>
    <submittedName>
        <fullName evidence="2">Uncharacterized protein</fullName>
    </submittedName>
</protein>
<sequence length="174" mass="19038">MFELMFIQRAISTVIGGISPVGSGPNYANPICQNGLIFPNKMRISLIETIGTPSMFPSPTMFFMSGVLTYMIGCVQEFRNEVQTLGGNLSTRTNVAIALSTMFLFVLFTFRYNYGCEAFGTLILSIIFGCVAGYMIIYQNKALFGRDSVNLLNLPMIVSAAELGKPMYVCAPSS</sequence>
<dbReference type="AlphaFoldDB" id="A0A6C0K323"/>
<evidence type="ECO:0000313" key="2">
    <source>
        <dbReference type="EMBL" id="QHU12442.1"/>
    </source>
</evidence>
<keyword evidence="1" id="KW-0472">Membrane</keyword>
<keyword evidence="1" id="KW-0812">Transmembrane</keyword>
<proteinExistence type="predicted"/>
<feature type="transmembrane region" description="Helical" evidence="1">
    <location>
        <begin position="118"/>
        <end position="137"/>
    </location>
</feature>
<name>A0A6C0K323_9ZZZZ</name>
<evidence type="ECO:0000256" key="1">
    <source>
        <dbReference type="SAM" id="Phobius"/>
    </source>
</evidence>
<organism evidence="2">
    <name type="scientific">viral metagenome</name>
    <dbReference type="NCBI Taxonomy" id="1070528"/>
    <lineage>
        <taxon>unclassified sequences</taxon>
        <taxon>metagenomes</taxon>
        <taxon>organismal metagenomes</taxon>
    </lineage>
</organism>
<keyword evidence="1" id="KW-1133">Transmembrane helix</keyword>